<protein>
    <submittedName>
        <fullName evidence="2">Methyltransferase domain-containing protein</fullName>
    </submittedName>
</protein>
<gene>
    <name evidence="2" type="ORF">SAMN05192583_2872</name>
</gene>
<keyword evidence="3" id="KW-1185">Reference proteome</keyword>
<accession>A0A1H8GT93</accession>
<dbReference type="STRING" id="1166340.SAMN05192583_2872"/>
<evidence type="ECO:0000313" key="3">
    <source>
        <dbReference type="Proteomes" id="UP000199206"/>
    </source>
</evidence>
<proteinExistence type="predicted"/>
<evidence type="ECO:0000259" key="1">
    <source>
        <dbReference type="Pfam" id="PF13649"/>
    </source>
</evidence>
<dbReference type="GO" id="GO:0032259">
    <property type="term" value="P:methylation"/>
    <property type="evidence" value="ECO:0007669"/>
    <property type="project" value="UniProtKB-KW"/>
</dbReference>
<evidence type="ECO:0000313" key="2">
    <source>
        <dbReference type="EMBL" id="SEN46707.1"/>
    </source>
</evidence>
<dbReference type="Gene3D" id="3.40.50.150">
    <property type="entry name" value="Vaccinia Virus protein VP39"/>
    <property type="match status" value="1"/>
</dbReference>
<sequence length="242" mass="26616">MIRLPVSVADLSRRSDAEEQMDADDLDPAIYSAVVGDLARVNTVTLAIRPTLAFLARAARGAAGLRILDVGFGDGDALRRIARWAARRRLPVALVGVDLNPRSEAAARAHTPAQTCRGGAIEWITGDYAALAGGGWDVVISSLVAHHMTREQLVSFLRFMEREAARGWLINDLHRHRLAHAGFPLLARAAGWHPMVRQDGTLSIARSYRPDEWAPILAEAGVEDARVFRAFPFRLCVERLRT</sequence>
<name>A0A1H8GT93_9SPHN</name>
<dbReference type="SUPFAM" id="SSF53335">
    <property type="entry name" value="S-adenosyl-L-methionine-dependent methyltransferases"/>
    <property type="match status" value="1"/>
</dbReference>
<organism evidence="2 3">
    <name type="scientific">Sphingomonas gellani</name>
    <dbReference type="NCBI Taxonomy" id="1166340"/>
    <lineage>
        <taxon>Bacteria</taxon>
        <taxon>Pseudomonadati</taxon>
        <taxon>Pseudomonadota</taxon>
        <taxon>Alphaproteobacteria</taxon>
        <taxon>Sphingomonadales</taxon>
        <taxon>Sphingomonadaceae</taxon>
        <taxon>Sphingomonas</taxon>
    </lineage>
</organism>
<dbReference type="InterPro" id="IPR029063">
    <property type="entry name" value="SAM-dependent_MTases_sf"/>
</dbReference>
<dbReference type="RefSeq" id="WP_212611451.1">
    <property type="nucleotide sequence ID" value="NZ_FOCF01000007.1"/>
</dbReference>
<dbReference type="InterPro" id="IPR041698">
    <property type="entry name" value="Methyltransf_25"/>
</dbReference>
<dbReference type="Pfam" id="PF13649">
    <property type="entry name" value="Methyltransf_25"/>
    <property type="match status" value="1"/>
</dbReference>
<dbReference type="GO" id="GO:0008168">
    <property type="term" value="F:methyltransferase activity"/>
    <property type="evidence" value="ECO:0007669"/>
    <property type="project" value="UniProtKB-KW"/>
</dbReference>
<dbReference type="Proteomes" id="UP000199206">
    <property type="component" value="Unassembled WGS sequence"/>
</dbReference>
<feature type="domain" description="Methyltransferase" evidence="1">
    <location>
        <begin position="67"/>
        <end position="162"/>
    </location>
</feature>
<reference evidence="3" key="1">
    <citation type="submission" date="2016-10" db="EMBL/GenBank/DDBJ databases">
        <authorList>
            <person name="Varghese N."/>
            <person name="Submissions S."/>
        </authorList>
    </citation>
    <scope>NUCLEOTIDE SEQUENCE [LARGE SCALE GENOMIC DNA]</scope>
    <source>
        <strain evidence="3">S6-262</strain>
    </source>
</reference>
<keyword evidence="2" id="KW-0489">Methyltransferase</keyword>
<keyword evidence="2" id="KW-0808">Transferase</keyword>
<dbReference type="EMBL" id="FOCF01000007">
    <property type="protein sequence ID" value="SEN46707.1"/>
    <property type="molecule type" value="Genomic_DNA"/>
</dbReference>
<dbReference type="AlphaFoldDB" id="A0A1H8GT93"/>